<dbReference type="InterPro" id="IPR010921">
    <property type="entry name" value="Trp_repressor/repl_initiator"/>
</dbReference>
<reference evidence="3" key="2">
    <citation type="submission" date="2025-09" db="UniProtKB">
        <authorList>
            <consortium name="Ensembl"/>
        </authorList>
    </citation>
    <scope>IDENTIFICATION</scope>
</reference>
<keyword evidence="4" id="KW-1185">Reference proteome</keyword>
<dbReference type="SUPFAM" id="SSF48295">
    <property type="entry name" value="TrpR-like"/>
    <property type="match status" value="1"/>
</dbReference>
<evidence type="ECO:0000256" key="1">
    <source>
        <dbReference type="ARBA" id="ARBA00023125"/>
    </source>
</evidence>
<name>A0A9J8A318_CYPCA</name>
<dbReference type="OMA" id="CEFCINE"/>
<proteinExistence type="predicted"/>
<dbReference type="Proteomes" id="UP001108240">
    <property type="component" value="Unplaced"/>
</dbReference>
<evidence type="ECO:0000313" key="3">
    <source>
        <dbReference type="Ensembl" id="ENSCCRP00000138303.1"/>
    </source>
</evidence>
<organism evidence="3 4">
    <name type="scientific">Cyprinus carpio carpio</name>
    <dbReference type="NCBI Taxonomy" id="630221"/>
    <lineage>
        <taxon>Eukaryota</taxon>
        <taxon>Metazoa</taxon>
        <taxon>Chordata</taxon>
        <taxon>Craniata</taxon>
        <taxon>Vertebrata</taxon>
        <taxon>Euteleostomi</taxon>
        <taxon>Actinopterygii</taxon>
        <taxon>Neopterygii</taxon>
        <taxon>Teleostei</taxon>
        <taxon>Ostariophysi</taxon>
        <taxon>Cypriniformes</taxon>
        <taxon>Cyprinidae</taxon>
        <taxon>Cyprininae</taxon>
        <taxon>Cyprinus</taxon>
    </lineage>
</organism>
<keyword evidence="1" id="KW-0238">DNA-binding</keyword>
<dbReference type="SMART" id="SM00674">
    <property type="entry name" value="CENPB"/>
    <property type="match status" value="1"/>
</dbReference>
<dbReference type="Pfam" id="PF09607">
    <property type="entry name" value="BrkDBD"/>
    <property type="match status" value="1"/>
</dbReference>
<evidence type="ECO:0000259" key="2">
    <source>
        <dbReference type="PROSITE" id="PS51253"/>
    </source>
</evidence>
<dbReference type="InterPro" id="IPR050863">
    <property type="entry name" value="CenT-Element_Derived"/>
</dbReference>
<dbReference type="Gene3D" id="1.10.10.60">
    <property type="entry name" value="Homeodomain-like"/>
    <property type="match status" value="2"/>
</dbReference>
<dbReference type="SUPFAM" id="SSF46689">
    <property type="entry name" value="Homeodomain-like"/>
    <property type="match status" value="1"/>
</dbReference>
<accession>A0A9J8A318</accession>
<dbReference type="InterPro" id="IPR018586">
    <property type="entry name" value="Brinker_DNA-bd"/>
</dbReference>
<protein>
    <recommendedName>
        <fullName evidence="2">HTH CENPB-type domain-containing protein</fullName>
    </recommendedName>
</protein>
<feature type="domain" description="HTH CENPB-type" evidence="2">
    <location>
        <begin position="57"/>
        <end position="128"/>
    </location>
</feature>
<dbReference type="Pfam" id="PF03221">
    <property type="entry name" value="HTH_Tnp_Tc5"/>
    <property type="match status" value="1"/>
</dbReference>
<dbReference type="Ensembl" id="ENSCCRT00000166060.1">
    <property type="protein sequence ID" value="ENSCCRP00000138303.1"/>
    <property type="gene ID" value="ENSCCRG00000071856.1"/>
</dbReference>
<dbReference type="GO" id="GO:0005634">
    <property type="term" value="C:nucleus"/>
    <property type="evidence" value="ECO:0007669"/>
    <property type="project" value="TreeGrafter"/>
</dbReference>
<dbReference type="GeneTree" id="ENSGT00940000163759"/>
<dbReference type="GO" id="GO:0043565">
    <property type="term" value="F:sequence-specific DNA binding"/>
    <property type="evidence" value="ECO:0007669"/>
    <property type="project" value="InterPro"/>
</dbReference>
<dbReference type="InterPro" id="IPR006600">
    <property type="entry name" value="HTH_CenpB_DNA-bd_dom"/>
</dbReference>
<evidence type="ECO:0000313" key="4">
    <source>
        <dbReference type="Proteomes" id="UP001108240"/>
    </source>
</evidence>
<dbReference type="PANTHER" id="PTHR19303">
    <property type="entry name" value="TRANSPOSON"/>
    <property type="match status" value="1"/>
</dbReference>
<dbReference type="PROSITE" id="PS51253">
    <property type="entry name" value="HTH_CENPB"/>
    <property type="match status" value="1"/>
</dbReference>
<dbReference type="AlphaFoldDB" id="A0A9J8A318"/>
<sequence>MPPKRKSYSADYKLQVVKYAAENGNQAAERKFGMSEKLVRDWRKTEVTLTLMKKTKKANRGLKARWPELEERVHRWVLEQRAAGRGLSTVQLRLHALVVAKEMNINDFAGGPSWCYRFMQHNRLSIRARTTLCQKLPADFQAKVDSFREFVEKQVTEYNVSLDNIINMDEVPLTFDIPIKSLDGSTQHGLQ</sequence>
<dbReference type="InterPro" id="IPR009057">
    <property type="entry name" value="Homeodomain-like_sf"/>
</dbReference>
<reference evidence="3" key="1">
    <citation type="submission" date="2025-08" db="UniProtKB">
        <authorList>
            <consortium name="Ensembl"/>
        </authorList>
    </citation>
    <scope>IDENTIFICATION</scope>
</reference>